<dbReference type="PANTHER" id="PTHR13016">
    <property type="entry name" value="AMMECR1 HOMOLOG"/>
    <property type="match status" value="1"/>
</dbReference>
<dbReference type="InterPro" id="IPR027485">
    <property type="entry name" value="AMMECR1_N"/>
</dbReference>
<protein>
    <submittedName>
        <fullName evidence="2">AMMECR1 domain protein</fullName>
    </submittedName>
</protein>
<reference evidence="3" key="1">
    <citation type="submission" date="2015-07" db="EMBL/GenBank/DDBJ databases">
        <title>Near-Complete Genome Sequence of the Cellulolytic Bacterium Bacteroides (Pseudobacteroides) cellulosolvens ATCC 35603.</title>
        <authorList>
            <person name="Dassa B."/>
            <person name="Utturkar S.M."/>
            <person name="Klingeman D.M."/>
            <person name="Hurt R.A."/>
            <person name="Keller M."/>
            <person name="Xu J."/>
            <person name="Reddy Y.H.K."/>
            <person name="Borovok I."/>
            <person name="Grinberg I.R."/>
            <person name="Lamed R."/>
            <person name="Zhivin O."/>
            <person name="Bayer E.A."/>
            <person name="Brown S.D."/>
        </authorList>
    </citation>
    <scope>NUCLEOTIDE SEQUENCE [LARGE SCALE GENOMIC DNA]</scope>
    <source>
        <strain evidence="3">DSM 2933</strain>
    </source>
</reference>
<dbReference type="AlphaFoldDB" id="A0A0L6JR74"/>
<feature type="domain" description="AMMECR1" evidence="1">
    <location>
        <begin position="12"/>
        <end position="182"/>
    </location>
</feature>
<gene>
    <name evidence="2" type="ORF">Bccel_3547</name>
</gene>
<dbReference type="InterPro" id="IPR027623">
    <property type="entry name" value="AmmeMemoSam_A"/>
</dbReference>
<evidence type="ECO:0000313" key="2">
    <source>
        <dbReference type="EMBL" id="KNY28273.1"/>
    </source>
</evidence>
<dbReference type="Proteomes" id="UP000036923">
    <property type="component" value="Unassembled WGS sequence"/>
</dbReference>
<dbReference type="Gene3D" id="3.30.700.20">
    <property type="entry name" value="Hypothetical protein ph0010, domain 1"/>
    <property type="match status" value="1"/>
</dbReference>
<dbReference type="PROSITE" id="PS51112">
    <property type="entry name" value="AMMECR1"/>
    <property type="match status" value="1"/>
</dbReference>
<dbReference type="Pfam" id="PF01871">
    <property type="entry name" value="AMMECR1"/>
    <property type="match status" value="1"/>
</dbReference>
<dbReference type="PANTHER" id="PTHR13016:SF0">
    <property type="entry name" value="AMME SYNDROME CANDIDATE GENE 1 PROTEIN"/>
    <property type="match status" value="1"/>
</dbReference>
<dbReference type="eggNOG" id="COG2078">
    <property type="taxonomic scope" value="Bacteria"/>
</dbReference>
<evidence type="ECO:0000259" key="1">
    <source>
        <dbReference type="PROSITE" id="PS51112"/>
    </source>
</evidence>
<comment type="caution">
    <text evidence="2">The sequence shown here is derived from an EMBL/GenBank/DDBJ whole genome shotgun (WGS) entry which is preliminary data.</text>
</comment>
<evidence type="ECO:0000313" key="3">
    <source>
        <dbReference type="Proteomes" id="UP000036923"/>
    </source>
</evidence>
<organism evidence="2 3">
    <name type="scientific">Pseudobacteroides cellulosolvens ATCC 35603 = DSM 2933</name>
    <dbReference type="NCBI Taxonomy" id="398512"/>
    <lineage>
        <taxon>Bacteria</taxon>
        <taxon>Bacillati</taxon>
        <taxon>Bacillota</taxon>
        <taxon>Clostridia</taxon>
        <taxon>Eubacteriales</taxon>
        <taxon>Oscillospiraceae</taxon>
        <taxon>Pseudobacteroides</taxon>
    </lineage>
</organism>
<dbReference type="NCBIfam" id="TIGR04335">
    <property type="entry name" value="AmmeMemoSam_A"/>
    <property type="match status" value="1"/>
</dbReference>
<dbReference type="STRING" id="398512.Bccel_3547"/>
<name>A0A0L6JR74_9FIRM</name>
<accession>A0A0L6JR74</accession>
<dbReference type="EMBL" id="LGTC01000001">
    <property type="protein sequence ID" value="KNY28273.1"/>
    <property type="molecule type" value="Genomic_DNA"/>
</dbReference>
<dbReference type="SUPFAM" id="SSF143447">
    <property type="entry name" value="AMMECR1-like"/>
    <property type="match status" value="1"/>
</dbReference>
<dbReference type="InterPro" id="IPR002733">
    <property type="entry name" value="AMMECR1_domain"/>
</dbReference>
<proteinExistence type="predicted"/>
<dbReference type="InterPro" id="IPR036071">
    <property type="entry name" value="AMMECR1_dom_sf"/>
</dbReference>
<keyword evidence="3" id="KW-1185">Reference proteome</keyword>
<sequence length="182" mass="20192">MIEELLKKEKHTNMDPYVNVAKNALEAFVREGKIIDVPDDLPAEMIRDSAGTFVSIKKDGELRGCIGTISPTMPNIALEIIQNAISSGTQDPRFDEVNESELNSLTYSVDVLKDPEPVNSMEELDAARYGVIVRSGRRSGLLLPNLEGVDTPLEQISIALRKAGINPKSEFSIERFEVIRHK</sequence>
<dbReference type="RefSeq" id="WP_242853074.1">
    <property type="nucleotide sequence ID" value="NZ_JQKC01000007.1"/>
</dbReference>
<dbReference type="InterPro" id="IPR023473">
    <property type="entry name" value="AMMECR1"/>
</dbReference>